<name>A0ABU5GBW2_9ACTO</name>
<dbReference type="EMBL" id="JAWNGA010000014">
    <property type="protein sequence ID" value="MDY5133571.1"/>
    <property type="molecule type" value="Genomic_DNA"/>
</dbReference>
<evidence type="ECO:0000313" key="1">
    <source>
        <dbReference type="EMBL" id="MDY5133571.1"/>
    </source>
</evidence>
<dbReference type="Proteomes" id="UP001275049">
    <property type="component" value="Unassembled WGS sequence"/>
</dbReference>
<evidence type="ECO:0000313" key="2">
    <source>
        <dbReference type="Proteomes" id="UP001275049"/>
    </source>
</evidence>
<keyword evidence="2" id="KW-1185">Reference proteome</keyword>
<dbReference type="RefSeq" id="WP_320755468.1">
    <property type="nucleotide sequence ID" value="NZ_CP171105.1"/>
</dbReference>
<sequence length="103" mass="11254">MKLIEWRLVQEVLVISPSKEASLKASIFMKMNWMNSVKFIGYLKNISPGKRGTTTLKQASHLSVRTFKGLVNPSGPNAKRLLQGAAEGAVMGVGVDNLIEVVK</sequence>
<reference evidence="1 2" key="1">
    <citation type="submission" date="2023-10" db="EMBL/GenBank/DDBJ databases">
        <title>Whole Genome based description of the genera Actinobaculum and Actinotignum reveals a complex phylogenetic relationship within the species included in the genus Actinotignum.</title>
        <authorList>
            <person name="Jensen C.S."/>
            <person name="Dargis R."/>
            <person name="Kemp M."/>
            <person name="Christensen J.J."/>
        </authorList>
    </citation>
    <scope>NUCLEOTIDE SEQUENCE [LARGE SCALE GENOMIC DNA]</scope>
    <source>
        <strain evidence="1 2">SLA_B974</strain>
    </source>
</reference>
<gene>
    <name evidence="1" type="ORF">R6G86_07445</name>
</gene>
<accession>A0ABU5GBW2</accession>
<organism evidence="1 2">
    <name type="scientific">Actinotignum urinale</name>
    <dbReference type="NCBI Taxonomy" id="190146"/>
    <lineage>
        <taxon>Bacteria</taxon>
        <taxon>Bacillati</taxon>
        <taxon>Actinomycetota</taxon>
        <taxon>Actinomycetes</taxon>
        <taxon>Actinomycetales</taxon>
        <taxon>Actinomycetaceae</taxon>
        <taxon>Actinotignum</taxon>
    </lineage>
</organism>
<comment type="caution">
    <text evidence="1">The sequence shown here is derived from an EMBL/GenBank/DDBJ whole genome shotgun (WGS) entry which is preliminary data.</text>
</comment>
<proteinExistence type="predicted"/>
<protein>
    <recommendedName>
        <fullName evidence="3">50S ribosomal protein L11</fullName>
    </recommendedName>
</protein>
<evidence type="ECO:0008006" key="3">
    <source>
        <dbReference type="Google" id="ProtNLM"/>
    </source>
</evidence>